<dbReference type="Proteomes" id="UP000199051">
    <property type="component" value="Unassembled WGS sequence"/>
</dbReference>
<accession>A0A1H9LDJ8</accession>
<keyword evidence="5 8" id="KW-1133">Transmembrane helix</keyword>
<feature type="transmembrane region" description="Helical" evidence="8">
    <location>
        <begin position="280"/>
        <end position="300"/>
    </location>
</feature>
<gene>
    <name evidence="10" type="ORF">SAMN04487818_101548</name>
</gene>
<evidence type="ECO:0000256" key="5">
    <source>
        <dbReference type="ARBA" id="ARBA00022989"/>
    </source>
</evidence>
<evidence type="ECO:0000259" key="9">
    <source>
        <dbReference type="PROSITE" id="PS50850"/>
    </source>
</evidence>
<dbReference type="GO" id="GO:0005886">
    <property type="term" value="C:plasma membrane"/>
    <property type="evidence" value="ECO:0007669"/>
    <property type="project" value="UniProtKB-SubCell"/>
</dbReference>
<dbReference type="InterPro" id="IPR050171">
    <property type="entry name" value="MFS_Transporters"/>
</dbReference>
<feature type="region of interest" description="Disordered" evidence="7">
    <location>
        <begin position="393"/>
        <end position="431"/>
    </location>
</feature>
<keyword evidence="3" id="KW-1003">Cell membrane</keyword>
<feature type="transmembrane region" description="Helical" evidence="8">
    <location>
        <begin position="95"/>
        <end position="119"/>
    </location>
</feature>
<dbReference type="InterPro" id="IPR036259">
    <property type="entry name" value="MFS_trans_sf"/>
</dbReference>
<feature type="transmembrane region" description="Helical" evidence="8">
    <location>
        <begin position="343"/>
        <end position="366"/>
    </location>
</feature>
<dbReference type="SUPFAM" id="SSF103473">
    <property type="entry name" value="MFS general substrate transporter"/>
    <property type="match status" value="1"/>
</dbReference>
<dbReference type="PROSITE" id="PS50850">
    <property type="entry name" value="MFS"/>
    <property type="match status" value="1"/>
</dbReference>
<name>A0A1H9LDJ8_9PSEU</name>
<dbReference type="InterPro" id="IPR001958">
    <property type="entry name" value="Tet-R_TetA/multi-R_MdtG-like"/>
</dbReference>
<dbReference type="PANTHER" id="PTHR23517:SF2">
    <property type="entry name" value="MULTIDRUG RESISTANCE PROTEIN MDTH"/>
    <property type="match status" value="1"/>
</dbReference>
<keyword evidence="6 8" id="KW-0472">Membrane</keyword>
<evidence type="ECO:0000256" key="2">
    <source>
        <dbReference type="ARBA" id="ARBA00022448"/>
    </source>
</evidence>
<dbReference type="PRINTS" id="PR01035">
    <property type="entry name" value="TCRTETA"/>
</dbReference>
<dbReference type="Gene3D" id="1.20.1250.20">
    <property type="entry name" value="MFS general substrate transporter like domains"/>
    <property type="match status" value="1"/>
</dbReference>
<dbReference type="AlphaFoldDB" id="A0A1H9LDJ8"/>
<feature type="transmembrane region" description="Helical" evidence="8">
    <location>
        <begin position="20"/>
        <end position="42"/>
    </location>
</feature>
<dbReference type="GO" id="GO:0022857">
    <property type="term" value="F:transmembrane transporter activity"/>
    <property type="evidence" value="ECO:0007669"/>
    <property type="project" value="InterPro"/>
</dbReference>
<protein>
    <submittedName>
        <fullName evidence="10">Major Facilitator Superfamily protein</fullName>
    </submittedName>
</protein>
<dbReference type="STRING" id="155974.SAMN04487818_101548"/>
<evidence type="ECO:0000256" key="3">
    <source>
        <dbReference type="ARBA" id="ARBA00022475"/>
    </source>
</evidence>
<feature type="transmembrane region" description="Helical" evidence="8">
    <location>
        <begin position="140"/>
        <end position="165"/>
    </location>
</feature>
<keyword evidence="11" id="KW-1185">Reference proteome</keyword>
<dbReference type="InterPro" id="IPR011701">
    <property type="entry name" value="MFS"/>
</dbReference>
<keyword evidence="4 8" id="KW-0812">Transmembrane</keyword>
<evidence type="ECO:0000313" key="10">
    <source>
        <dbReference type="EMBL" id="SER09013.1"/>
    </source>
</evidence>
<dbReference type="EMBL" id="FOGI01000001">
    <property type="protein sequence ID" value="SER09013.1"/>
    <property type="molecule type" value="Genomic_DNA"/>
</dbReference>
<feature type="transmembrane region" description="Helical" evidence="8">
    <location>
        <begin position="54"/>
        <end position="75"/>
    </location>
</feature>
<dbReference type="PANTHER" id="PTHR23517">
    <property type="entry name" value="RESISTANCE PROTEIN MDTM, PUTATIVE-RELATED-RELATED"/>
    <property type="match status" value="1"/>
</dbReference>
<evidence type="ECO:0000256" key="1">
    <source>
        <dbReference type="ARBA" id="ARBA00004651"/>
    </source>
</evidence>
<dbReference type="InterPro" id="IPR020846">
    <property type="entry name" value="MFS_dom"/>
</dbReference>
<feature type="transmembrane region" description="Helical" evidence="8">
    <location>
        <begin position="255"/>
        <end position="273"/>
    </location>
</feature>
<reference evidence="11" key="1">
    <citation type="submission" date="2016-10" db="EMBL/GenBank/DDBJ databases">
        <authorList>
            <person name="Varghese N."/>
            <person name="Submissions S."/>
        </authorList>
    </citation>
    <scope>NUCLEOTIDE SEQUENCE [LARGE SCALE GENOMIC DNA]</scope>
    <source>
        <strain evidence="11">DSM 44260</strain>
    </source>
</reference>
<evidence type="ECO:0000256" key="7">
    <source>
        <dbReference type="SAM" id="MobiDB-lite"/>
    </source>
</evidence>
<proteinExistence type="predicted"/>
<organism evidence="10 11">
    <name type="scientific">Actinokineospora terrae</name>
    <dbReference type="NCBI Taxonomy" id="155974"/>
    <lineage>
        <taxon>Bacteria</taxon>
        <taxon>Bacillati</taxon>
        <taxon>Actinomycetota</taxon>
        <taxon>Actinomycetes</taxon>
        <taxon>Pseudonocardiales</taxon>
        <taxon>Pseudonocardiaceae</taxon>
        <taxon>Actinokineospora</taxon>
    </lineage>
</organism>
<evidence type="ECO:0000256" key="6">
    <source>
        <dbReference type="ARBA" id="ARBA00023136"/>
    </source>
</evidence>
<feature type="domain" description="Major facilitator superfamily (MFS) profile" evidence="9">
    <location>
        <begin position="19"/>
        <end position="396"/>
    </location>
</feature>
<evidence type="ECO:0000256" key="4">
    <source>
        <dbReference type="ARBA" id="ARBA00022692"/>
    </source>
</evidence>
<feature type="transmembrane region" description="Helical" evidence="8">
    <location>
        <begin position="211"/>
        <end position="235"/>
    </location>
</feature>
<dbReference type="CDD" id="cd17329">
    <property type="entry name" value="MFS_MdtH_MDR_like"/>
    <property type="match status" value="1"/>
</dbReference>
<feature type="transmembrane region" description="Helical" evidence="8">
    <location>
        <begin position="171"/>
        <end position="190"/>
    </location>
</feature>
<evidence type="ECO:0000256" key="8">
    <source>
        <dbReference type="SAM" id="Phobius"/>
    </source>
</evidence>
<dbReference type="RefSeq" id="WP_092774766.1">
    <property type="nucleotide sequence ID" value="NZ_FOGI01000001.1"/>
</dbReference>
<comment type="subcellular location">
    <subcellularLocation>
        <location evidence="1">Cell membrane</location>
        <topology evidence="1">Multi-pass membrane protein</topology>
    </subcellularLocation>
</comment>
<feature type="transmembrane region" description="Helical" evidence="8">
    <location>
        <begin position="372"/>
        <end position="392"/>
    </location>
</feature>
<dbReference type="Pfam" id="PF07690">
    <property type="entry name" value="MFS_1"/>
    <property type="match status" value="1"/>
</dbReference>
<keyword evidence="2" id="KW-0813">Transport</keyword>
<sequence>MNQNDHPSVVQTLRQISRPVWLLLVGMLVNRLGNFLQIYLVLYLTQKGFSEPAAGIALGAYGIGSVVGVLLGGTISDRFGYRWTIVVSMAGAGALTAVLVHLSALWLVLVVAAATGLLAQAYRPASSAMLVELTPEKQHVMVFAVYRLAFNLGTTAGPLLGALLIAYSYDLMFYVDAITSVVFALFALRLPHAVAAAKDDGSAEATQRKSYLAVLSDRGFTLFMLALFLNAVVYIQHIAVLPLQITADGHTPGVYAALLSLNAVVVIALELPFTKFVQRLPAKLAVALGVGLVGVGMNLYIAGPAIAMFVVATLVWTLGEIIGTPTASAYPGQVAPPGLRGRYIAAAAFPMQIGYAVGPALGVALWTVWPAGVWWGSSIITVVAVVAALTGMRQPPSEEDTKPEPTPGADTLPPPLDEAHAASTSEARDPA</sequence>
<evidence type="ECO:0000313" key="11">
    <source>
        <dbReference type="Proteomes" id="UP000199051"/>
    </source>
</evidence>